<feature type="transmembrane region" description="Helical" evidence="5">
    <location>
        <begin position="413"/>
        <end position="435"/>
    </location>
</feature>
<dbReference type="PANTHER" id="PTHR43424">
    <property type="entry name" value="LOCUS PUTATIVE PROTEIN 1-RELATED"/>
    <property type="match status" value="1"/>
</dbReference>
<evidence type="ECO:0000256" key="2">
    <source>
        <dbReference type="ARBA" id="ARBA00022692"/>
    </source>
</evidence>
<evidence type="ECO:0000256" key="1">
    <source>
        <dbReference type="ARBA" id="ARBA00004141"/>
    </source>
</evidence>
<evidence type="ECO:0000313" key="6">
    <source>
        <dbReference type="EMBL" id="ACL23839.1"/>
    </source>
</evidence>
<keyword evidence="3 5" id="KW-1133">Transmembrane helix</keyword>
<dbReference type="PANTHER" id="PTHR43424:SF1">
    <property type="entry name" value="LOCUS PUTATIVE PROTEIN 1-RELATED"/>
    <property type="match status" value="1"/>
</dbReference>
<dbReference type="eggNOG" id="COG2244">
    <property type="taxonomic scope" value="Bacteria"/>
</dbReference>
<feature type="transmembrane region" description="Helical" evidence="5">
    <location>
        <begin position="120"/>
        <end position="142"/>
    </location>
</feature>
<feature type="transmembrane region" description="Helical" evidence="5">
    <location>
        <begin position="379"/>
        <end position="401"/>
    </location>
</feature>
<dbReference type="GO" id="GO:0016020">
    <property type="term" value="C:membrane"/>
    <property type="evidence" value="ECO:0007669"/>
    <property type="project" value="UniProtKB-SubCell"/>
</dbReference>
<feature type="transmembrane region" description="Helical" evidence="5">
    <location>
        <begin position="194"/>
        <end position="214"/>
    </location>
</feature>
<dbReference type="AlphaFoldDB" id="B8G6A2"/>
<evidence type="ECO:0000313" key="7">
    <source>
        <dbReference type="Proteomes" id="UP000002508"/>
    </source>
</evidence>
<dbReference type="Pfam" id="PF01943">
    <property type="entry name" value="Polysacc_synt"/>
    <property type="match status" value="1"/>
</dbReference>
<keyword evidence="4 5" id="KW-0472">Membrane</keyword>
<comment type="subcellular location">
    <subcellularLocation>
        <location evidence="1">Membrane</location>
        <topology evidence="1">Multi-pass membrane protein</topology>
    </subcellularLocation>
</comment>
<organism evidence="6 7">
    <name type="scientific">Chloroflexus aggregans (strain MD-66 / DSM 9485)</name>
    <dbReference type="NCBI Taxonomy" id="326427"/>
    <lineage>
        <taxon>Bacteria</taxon>
        <taxon>Bacillati</taxon>
        <taxon>Chloroflexota</taxon>
        <taxon>Chloroflexia</taxon>
        <taxon>Chloroflexales</taxon>
        <taxon>Chloroflexineae</taxon>
        <taxon>Chloroflexaceae</taxon>
        <taxon>Chloroflexus</taxon>
    </lineage>
</organism>
<feature type="transmembrane region" description="Helical" evidence="5">
    <location>
        <begin position="220"/>
        <end position="243"/>
    </location>
</feature>
<feature type="transmembrane region" description="Helical" evidence="5">
    <location>
        <begin position="343"/>
        <end position="367"/>
    </location>
</feature>
<accession>B8G6A2</accession>
<gene>
    <name evidence="6" type="ordered locus">Cagg_0921</name>
</gene>
<protein>
    <submittedName>
        <fullName evidence="6">Polysaccharide biosynthesis protein</fullName>
    </submittedName>
</protein>
<dbReference type="InterPro" id="IPR002797">
    <property type="entry name" value="Polysacc_synth"/>
</dbReference>
<feature type="transmembrane region" description="Helical" evidence="5">
    <location>
        <begin position="298"/>
        <end position="322"/>
    </location>
</feature>
<dbReference type="HOGENOM" id="CLU_022017_6_2_0"/>
<evidence type="ECO:0000256" key="5">
    <source>
        <dbReference type="SAM" id="Phobius"/>
    </source>
</evidence>
<dbReference type="Proteomes" id="UP000002508">
    <property type="component" value="Chromosome"/>
</dbReference>
<evidence type="ECO:0000256" key="4">
    <source>
        <dbReference type="ARBA" id="ARBA00023136"/>
    </source>
</evidence>
<dbReference type="InterPro" id="IPR052556">
    <property type="entry name" value="PolySynth_Transporter"/>
</dbReference>
<proteinExistence type="predicted"/>
<dbReference type="STRING" id="326427.Cagg_0921"/>
<evidence type="ECO:0000256" key="3">
    <source>
        <dbReference type="ARBA" id="ARBA00022989"/>
    </source>
</evidence>
<dbReference type="KEGG" id="cag:Cagg_0921"/>
<dbReference type="EMBL" id="CP001337">
    <property type="protein sequence ID" value="ACL23839.1"/>
    <property type="molecule type" value="Genomic_DNA"/>
</dbReference>
<name>B8G6A2_CHLAD</name>
<sequence length="541" mass="58826">MNNRLILVFLIIGAALTLLGAGTWLWRRYYRDDPTNTARRIFKNSAVTFGLRLFVRGLDTVILFLLVGALDPAALGAYNTAALLVAQYLATFTEFGLGVWLTREVARNPAVARQLFGVTLALRLCLIVAAAAPIAWLVIGIYNGLGALGLSEPLTTEGRWAIWILLFTLIPSAYSGAVTALYNAAERMEVPAAVEVLTALLSFLARIAVLALGWGVIGLAWAAVLVSSITALIFLGLQIRTFFAPTLSFDGPTIRKLIPQALPLMLNNLLSVIFFRFDLFIVRAFGGSNADLLVQQYVLPYQLLNIALVLPPAITFAVFPLLARRAGGARSELFSAQQRTLRLLLLIAFPLAMGMTLLADDLVWIFARRRFAEYLPSVTVLAVLAWFLPLSFTNGLLQYVLIAIERQTSITRAFVIGAIFNLTANLIAIPLAIRLGRPEDALLAAALITILSEVVLYAVFRPVLHQEGLQPNLLPLMWQPALASLAMAGIMLPALLWLPGWIGSLCAILIGPPVYGTALWLTGAIGTEEMALARRIVGRTS</sequence>
<feature type="transmembrane region" description="Helical" evidence="5">
    <location>
        <begin position="47"/>
        <end position="70"/>
    </location>
</feature>
<keyword evidence="2 5" id="KW-0812">Transmembrane</keyword>
<feature type="transmembrane region" description="Helical" evidence="5">
    <location>
        <begin position="264"/>
        <end position="286"/>
    </location>
</feature>
<dbReference type="RefSeq" id="WP_012616205.1">
    <property type="nucleotide sequence ID" value="NC_011831.1"/>
</dbReference>
<keyword evidence="7" id="KW-1185">Reference proteome</keyword>
<feature type="transmembrane region" description="Helical" evidence="5">
    <location>
        <begin position="162"/>
        <end position="182"/>
    </location>
</feature>
<feature type="transmembrane region" description="Helical" evidence="5">
    <location>
        <begin position="441"/>
        <end position="460"/>
    </location>
</feature>
<feature type="transmembrane region" description="Helical" evidence="5">
    <location>
        <begin position="472"/>
        <end position="495"/>
    </location>
</feature>
<dbReference type="OrthoDB" id="151392at2"/>
<feature type="transmembrane region" description="Helical" evidence="5">
    <location>
        <begin position="76"/>
        <end position="100"/>
    </location>
</feature>
<dbReference type="CDD" id="cd13128">
    <property type="entry name" value="MATE_Wzx_like"/>
    <property type="match status" value="1"/>
</dbReference>
<feature type="transmembrane region" description="Helical" evidence="5">
    <location>
        <begin position="501"/>
        <end position="525"/>
    </location>
</feature>
<reference evidence="6" key="1">
    <citation type="submission" date="2008-12" db="EMBL/GenBank/DDBJ databases">
        <title>Complete sequence of Chloroflexus aggregans DSM 9485.</title>
        <authorList>
            <consortium name="US DOE Joint Genome Institute"/>
            <person name="Lucas S."/>
            <person name="Copeland A."/>
            <person name="Lapidus A."/>
            <person name="Glavina del Rio T."/>
            <person name="Dalin E."/>
            <person name="Tice H."/>
            <person name="Pitluck S."/>
            <person name="Foster B."/>
            <person name="Larimer F."/>
            <person name="Land M."/>
            <person name="Hauser L."/>
            <person name="Kyrpides N."/>
            <person name="Mikhailova N."/>
            <person name="Bryant D."/>
            <person name="Richardson P."/>
        </authorList>
    </citation>
    <scope>NUCLEOTIDE SEQUENCE</scope>
    <source>
        <strain evidence="6">DSM 9485</strain>
    </source>
</reference>
<feature type="transmembrane region" description="Helical" evidence="5">
    <location>
        <begin position="6"/>
        <end position="26"/>
    </location>
</feature>